<proteinExistence type="predicted"/>
<evidence type="ECO:0000313" key="1">
    <source>
        <dbReference type="EMBL" id="MBW7473237.1"/>
    </source>
</evidence>
<evidence type="ECO:0000313" key="2">
    <source>
        <dbReference type="Proteomes" id="UP000812277"/>
    </source>
</evidence>
<reference evidence="1 2" key="1">
    <citation type="submission" date="2021-07" db="EMBL/GenBank/DDBJ databases">
        <title>Paenibacillus radiodurans sp. nov., isolated from the southeastern edge of Tengger Desert.</title>
        <authorList>
            <person name="Zhang G."/>
        </authorList>
    </citation>
    <scope>NUCLEOTIDE SEQUENCE [LARGE SCALE GENOMIC DNA]</scope>
    <source>
        <strain evidence="1 2">DT7-4</strain>
    </source>
</reference>
<dbReference type="Pfam" id="PF14035">
    <property type="entry name" value="YlzJ"/>
    <property type="match status" value="1"/>
</dbReference>
<dbReference type="InterPro" id="IPR025619">
    <property type="entry name" value="YlzJ"/>
</dbReference>
<organism evidence="1 2">
    <name type="scientific">Paenibacillus oenotherae</name>
    <dbReference type="NCBI Taxonomy" id="1435645"/>
    <lineage>
        <taxon>Bacteria</taxon>
        <taxon>Bacillati</taxon>
        <taxon>Bacillota</taxon>
        <taxon>Bacilli</taxon>
        <taxon>Bacillales</taxon>
        <taxon>Paenibacillaceae</taxon>
        <taxon>Paenibacillus</taxon>
    </lineage>
</organism>
<protein>
    <submittedName>
        <fullName evidence="1">YlzJ-like family protein</fullName>
    </submittedName>
</protein>
<comment type="caution">
    <text evidence="1">The sequence shown here is derived from an EMBL/GenBank/DDBJ whole genome shotgun (WGS) entry which is preliminary data.</text>
</comment>
<dbReference type="Proteomes" id="UP000812277">
    <property type="component" value="Unassembled WGS sequence"/>
</dbReference>
<gene>
    <name evidence="1" type="ORF">K0T92_00605</name>
</gene>
<accession>A0ABS7D011</accession>
<sequence length="75" mass="8269">MTLYTNIPLELVFDGIHEEREAYLDIVIGDVRMQVEMLTPGTGRIVRLMECPLDAYLRPELAPGTVIALGPAAAK</sequence>
<keyword evidence="2" id="KW-1185">Reference proteome</keyword>
<dbReference type="RefSeq" id="WP_219870482.1">
    <property type="nucleotide sequence ID" value="NZ_JAHZIJ010000001.1"/>
</dbReference>
<name>A0ABS7D011_9BACL</name>
<dbReference type="EMBL" id="JAHZIJ010000001">
    <property type="protein sequence ID" value="MBW7473237.1"/>
    <property type="molecule type" value="Genomic_DNA"/>
</dbReference>